<dbReference type="InterPro" id="IPR001214">
    <property type="entry name" value="SET_dom"/>
</dbReference>
<dbReference type="Gene3D" id="2.170.270.10">
    <property type="entry name" value="SET domain"/>
    <property type="match status" value="1"/>
</dbReference>
<dbReference type="AlphaFoldDB" id="A0AA86V8Q6"/>
<evidence type="ECO:0000313" key="4">
    <source>
        <dbReference type="EMBL" id="CAJ1930081.1"/>
    </source>
</evidence>
<dbReference type="InterPro" id="IPR058609">
    <property type="entry name" value="HTH_CLF-like"/>
</dbReference>
<dbReference type="GO" id="GO:0031507">
    <property type="term" value="P:heterochromatin formation"/>
    <property type="evidence" value="ECO:0007669"/>
    <property type="project" value="TreeGrafter"/>
</dbReference>
<sequence length="751" mass="85652">MQCLWYDNSFLKRVTLPSLCFITSLLSSPSSPHSSHSFSFDQSFKQQGRSAKDATRRTLKTKIKVLTDQFHAERGESVKEKVQRHWRNLEPFFPTVKTVLSGNEYLQAGENVNMLSLRIDHPICKLIGFHEATLEEDQINNVDISSADSVRIPKKERLPPYTSWVYVARINDVGQPEFFVKWPQLSEVESCREKFLKMFCSSTLRTRCILMGRNEKMDEEQSVIGKYQMYYDQSRGEMMICSDNEEEKPETKEVKHEFTEAEDQILRMTLEEYGSTKEVLSIIKDIFETNASQIQERYEKLKEKNMESLDQNSKDCHCKGCENHLGICLEKSLSGTLETFDKLFCRRCLDKSVTPMEEDSTLPPNEAQSSCKLNRISDDTIIKIGNQYSELNLDAGDKENHTTCRASLKDLVEHASEKLSVSGSFDHSEQDKGVMSEQTDLMKEIEFNEMSISREVQADEMISESDWRPLERDLYLKGVEIFGKNSCLIATTLLPGLKTCSQVAKYMFAGGESVFHASTSNSIMDRNERTNAECTDLEVASTRLRSQRKKCKPKKFNYIRKSAGLPPRNALVFLMELAVKNIVGVQSNAKIDSEGVIVLRVNAEVDYVRALQPIVNVTQMSVEIVGLGEYTGELIPPEEAEKRGKLYDRIDTSFLFNLNNEASWVIDARRLGDKLKFANHSSKPNCYAKVMLVGGDHRVGIFAKENIQAGDEIFYDYWYDLDCAPSWALPPEDSASRRDELVTSQSKAKKR</sequence>
<dbReference type="Pfam" id="PF00856">
    <property type="entry name" value="SET"/>
    <property type="match status" value="1"/>
</dbReference>
<reference evidence="4" key="1">
    <citation type="submission" date="2023-10" db="EMBL/GenBank/DDBJ databases">
        <authorList>
            <person name="Domelevo Entfellner J.-B."/>
        </authorList>
    </citation>
    <scope>NUCLEOTIDE SEQUENCE</scope>
</reference>
<dbReference type="GO" id="GO:0005634">
    <property type="term" value="C:nucleus"/>
    <property type="evidence" value="ECO:0007669"/>
    <property type="project" value="TreeGrafter"/>
</dbReference>
<keyword evidence="1" id="KW-0175">Coiled coil</keyword>
<evidence type="ECO:0000259" key="3">
    <source>
        <dbReference type="PROSITE" id="PS50280"/>
    </source>
</evidence>
<dbReference type="PANTHER" id="PTHR45747">
    <property type="entry name" value="HISTONE-LYSINE N-METHYLTRANSFERASE E(Z)"/>
    <property type="match status" value="1"/>
</dbReference>
<feature type="region of interest" description="Disordered" evidence="2">
    <location>
        <begin position="730"/>
        <end position="751"/>
    </location>
</feature>
<feature type="coiled-coil region" evidence="1">
    <location>
        <begin position="284"/>
        <end position="311"/>
    </location>
</feature>
<protein>
    <recommendedName>
        <fullName evidence="3">SET domain-containing protein</fullName>
    </recommendedName>
</protein>
<dbReference type="Pfam" id="PF25996">
    <property type="entry name" value="HTH_CLF_N"/>
    <property type="match status" value="1"/>
</dbReference>
<evidence type="ECO:0000256" key="2">
    <source>
        <dbReference type="SAM" id="MobiDB-lite"/>
    </source>
</evidence>
<proteinExistence type="predicted"/>
<dbReference type="InterPro" id="IPR045318">
    <property type="entry name" value="EZH1/2-like"/>
</dbReference>
<gene>
    <name evidence="4" type="ORF">AYBTSS11_LOCUS4627</name>
</gene>
<dbReference type="SUPFAM" id="SSF82199">
    <property type="entry name" value="SET domain"/>
    <property type="match status" value="1"/>
</dbReference>
<feature type="domain" description="SET" evidence="3">
    <location>
        <begin position="615"/>
        <end position="718"/>
    </location>
</feature>
<name>A0AA86V8Q6_9FABA</name>
<dbReference type="PANTHER" id="PTHR45747:SF14">
    <property type="entry name" value="HISTONE-LYSINE N-METHYLTRANSFERASE EZA1"/>
    <property type="match status" value="1"/>
</dbReference>
<keyword evidence="5" id="KW-1185">Reference proteome</keyword>
<dbReference type="InterPro" id="IPR046341">
    <property type="entry name" value="SET_dom_sf"/>
</dbReference>
<dbReference type="Gramene" id="rna-AYBTSS11_LOCUS4627">
    <property type="protein sequence ID" value="CAJ1930081.1"/>
    <property type="gene ID" value="gene-AYBTSS11_LOCUS4627"/>
</dbReference>
<accession>A0AA86V8Q6</accession>
<evidence type="ECO:0000313" key="5">
    <source>
        <dbReference type="Proteomes" id="UP001189624"/>
    </source>
</evidence>
<feature type="compositionally biased region" description="Polar residues" evidence="2">
    <location>
        <begin position="742"/>
        <end position="751"/>
    </location>
</feature>
<dbReference type="Proteomes" id="UP001189624">
    <property type="component" value="Chromosome 2"/>
</dbReference>
<evidence type="ECO:0000256" key="1">
    <source>
        <dbReference type="SAM" id="Coils"/>
    </source>
</evidence>
<dbReference type="PROSITE" id="PS50280">
    <property type="entry name" value="SET"/>
    <property type="match status" value="1"/>
</dbReference>
<dbReference type="GO" id="GO:0046976">
    <property type="term" value="F:histone H3K27 methyltransferase activity"/>
    <property type="evidence" value="ECO:0007669"/>
    <property type="project" value="TreeGrafter"/>
</dbReference>
<dbReference type="EMBL" id="OY731399">
    <property type="protein sequence ID" value="CAJ1930081.1"/>
    <property type="molecule type" value="Genomic_DNA"/>
</dbReference>
<dbReference type="GO" id="GO:0003682">
    <property type="term" value="F:chromatin binding"/>
    <property type="evidence" value="ECO:0007669"/>
    <property type="project" value="TreeGrafter"/>
</dbReference>
<dbReference type="SMART" id="SM00317">
    <property type="entry name" value="SET"/>
    <property type="match status" value="1"/>
</dbReference>
<organism evidence="4 5">
    <name type="scientific">Sphenostylis stenocarpa</name>
    <dbReference type="NCBI Taxonomy" id="92480"/>
    <lineage>
        <taxon>Eukaryota</taxon>
        <taxon>Viridiplantae</taxon>
        <taxon>Streptophyta</taxon>
        <taxon>Embryophyta</taxon>
        <taxon>Tracheophyta</taxon>
        <taxon>Spermatophyta</taxon>
        <taxon>Magnoliopsida</taxon>
        <taxon>eudicotyledons</taxon>
        <taxon>Gunneridae</taxon>
        <taxon>Pentapetalae</taxon>
        <taxon>rosids</taxon>
        <taxon>fabids</taxon>
        <taxon>Fabales</taxon>
        <taxon>Fabaceae</taxon>
        <taxon>Papilionoideae</taxon>
        <taxon>50 kb inversion clade</taxon>
        <taxon>NPAAA clade</taxon>
        <taxon>indigoferoid/millettioid clade</taxon>
        <taxon>Phaseoleae</taxon>
        <taxon>Sphenostylis</taxon>
    </lineage>
</organism>